<dbReference type="Proteomes" id="UP000184085">
    <property type="component" value="Unassembled WGS sequence"/>
</dbReference>
<keyword evidence="1" id="KW-0472">Membrane</keyword>
<evidence type="ECO:0000313" key="3">
    <source>
        <dbReference type="EMBL" id="SCM69760.1"/>
    </source>
</evidence>
<accession>A0A1M4N4G0</accession>
<feature type="transmembrane region" description="Helical" evidence="1">
    <location>
        <begin position="54"/>
        <end position="76"/>
    </location>
</feature>
<organism evidence="3 4">
    <name type="scientific">Donghicola eburneus</name>
    <dbReference type="NCBI Taxonomy" id="393278"/>
    <lineage>
        <taxon>Bacteria</taxon>
        <taxon>Pseudomonadati</taxon>
        <taxon>Pseudomonadota</taxon>
        <taxon>Alphaproteobacteria</taxon>
        <taxon>Rhodobacterales</taxon>
        <taxon>Roseobacteraceae</taxon>
        <taxon>Donghicola</taxon>
    </lineage>
</organism>
<sequence>MVFKRRDKRTLWQIAKDFLWPKGGWKRAFHYVRHRVYRLPDTPEKIARGIMAGLFTTFTPLYGLHFFIAAGLAFILRGNILASILGTFFGNPLTYVPIAVISMKTGYFFLGIEDGHRLDKSLVEKFFDAGENLLQNCIAFFTGEYTDWSRLEVFYHEVFFPYLVGGILPGLVLSIVGYYVTLPLIRAYQKRRRGTLAARLASLKKRKHAKDSGSSRH</sequence>
<proteinExistence type="predicted"/>
<protein>
    <submittedName>
        <fullName evidence="3">Putative membrane protein</fullName>
    </submittedName>
</protein>
<keyword evidence="4" id="KW-1185">Reference proteome</keyword>
<dbReference type="PANTHER" id="PTHR40547:SF1">
    <property type="entry name" value="SLL0298 PROTEIN"/>
    <property type="match status" value="1"/>
</dbReference>
<feature type="domain" description="DUF2062" evidence="2">
    <location>
        <begin position="27"/>
        <end position="193"/>
    </location>
</feature>
<evidence type="ECO:0000259" key="2">
    <source>
        <dbReference type="Pfam" id="PF09835"/>
    </source>
</evidence>
<dbReference type="EMBL" id="FMJB01000066">
    <property type="protein sequence ID" value="SCM69760.1"/>
    <property type="molecule type" value="Genomic_DNA"/>
</dbReference>
<keyword evidence="1" id="KW-0812">Transmembrane</keyword>
<feature type="transmembrane region" description="Helical" evidence="1">
    <location>
        <begin position="159"/>
        <end position="185"/>
    </location>
</feature>
<gene>
    <name evidence="3" type="ORF">KARMA_4002</name>
</gene>
<dbReference type="RefSeq" id="WP_072709725.1">
    <property type="nucleotide sequence ID" value="NZ_FMJB01000066.1"/>
</dbReference>
<evidence type="ECO:0000313" key="4">
    <source>
        <dbReference type="Proteomes" id="UP000184085"/>
    </source>
</evidence>
<dbReference type="PANTHER" id="PTHR40547">
    <property type="entry name" value="SLL0298 PROTEIN"/>
    <property type="match status" value="1"/>
</dbReference>
<keyword evidence="1" id="KW-1133">Transmembrane helix</keyword>
<dbReference type="AlphaFoldDB" id="A0A1M4N4G0"/>
<name>A0A1M4N4G0_9RHOB</name>
<reference evidence="4" key="1">
    <citation type="submission" date="2016-09" db="EMBL/GenBank/DDBJ databases">
        <authorList>
            <person name="Wibberg D."/>
        </authorList>
    </citation>
    <scope>NUCLEOTIDE SEQUENCE [LARGE SCALE GENOMIC DNA]</scope>
</reference>
<evidence type="ECO:0000256" key="1">
    <source>
        <dbReference type="SAM" id="Phobius"/>
    </source>
</evidence>
<dbReference type="Pfam" id="PF09835">
    <property type="entry name" value="DUF2062"/>
    <property type="match status" value="1"/>
</dbReference>
<dbReference type="InterPro" id="IPR018639">
    <property type="entry name" value="DUF2062"/>
</dbReference>